<comment type="caution">
    <text evidence="6">The sequence shown here is derived from an EMBL/GenBank/DDBJ whole genome shotgun (WGS) entry which is preliminary data.</text>
</comment>
<dbReference type="Pfam" id="PF13378">
    <property type="entry name" value="MR_MLE_C"/>
    <property type="match status" value="1"/>
</dbReference>
<dbReference type="PATRIC" id="fig|1122148.6.peg.235"/>
<dbReference type="Proteomes" id="UP000051565">
    <property type="component" value="Unassembled WGS sequence"/>
</dbReference>
<evidence type="ECO:0000256" key="1">
    <source>
        <dbReference type="ARBA" id="ARBA00008031"/>
    </source>
</evidence>
<evidence type="ECO:0000256" key="2">
    <source>
        <dbReference type="ARBA" id="ARBA00022723"/>
    </source>
</evidence>
<accession>A0A0R2JZ89</accession>
<dbReference type="EMBL" id="JQBT01000020">
    <property type="protein sequence ID" value="KRN79687.1"/>
    <property type="molecule type" value="Genomic_DNA"/>
</dbReference>
<evidence type="ECO:0000313" key="7">
    <source>
        <dbReference type="Proteomes" id="UP000051565"/>
    </source>
</evidence>
<dbReference type="GO" id="GO:0046872">
    <property type="term" value="F:metal ion binding"/>
    <property type="evidence" value="ECO:0007669"/>
    <property type="project" value="UniProtKB-KW"/>
</dbReference>
<dbReference type="InterPro" id="IPR034593">
    <property type="entry name" value="DgoD-like"/>
</dbReference>
<comment type="similarity">
    <text evidence="1">Belongs to the mandelate racemase/muconate lactonizing enzyme family.</text>
</comment>
<feature type="domain" description="Enolase C-terminal" evidence="5">
    <location>
        <begin position="91"/>
        <end position="298"/>
    </location>
</feature>
<dbReference type="InterPro" id="IPR013341">
    <property type="entry name" value="Mandelate_racemase_N_dom"/>
</dbReference>
<dbReference type="InterPro" id="IPR029065">
    <property type="entry name" value="Enolase_C-like"/>
</dbReference>
<protein>
    <submittedName>
        <fullName evidence="6">Uncharacterized protein</fullName>
    </submittedName>
</protein>
<dbReference type="AlphaFoldDB" id="A0A0R2JZ89"/>
<dbReference type="Gene3D" id="3.30.390.10">
    <property type="entry name" value="Enolase-like, N-terminal domain"/>
    <property type="match status" value="1"/>
</dbReference>
<keyword evidence="2" id="KW-0479">Metal-binding</keyword>
<gene>
    <name evidence="6" type="ORF">IV52_GL000224</name>
</gene>
<organism evidence="6 7">
    <name type="scientific">Fructilactobacillus lindneri DSM 20690 = JCM 11027</name>
    <dbReference type="NCBI Taxonomy" id="1122148"/>
    <lineage>
        <taxon>Bacteria</taxon>
        <taxon>Bacillati</taxon>
        <taxon>Bacillota</taxon>
        <taxon>Bacilli</taxon>
        <taxon>Lactobacillales</taxon>
        <taxon>Lactobacillaceae</taxon>
        <taxon>Fructilactobacillus</taxon>
    </lineage>
</organism>
<name>A0A0R2JZ89_9LACO</name>
<evidence type="ECO:0000259" key="4">
    <source>
        <dbReference type="Pfam" id="PF02746"/>
    </source>
</evidence>
<dbReference type="InterPro" id="IPR029017">
    <property type="entry name" value="Enolase-like_N"/>
</dbReference>
<proteinExistence type="inferred from homology"/>
<dbReference type="STRING" id="53444.AYR59_01975"/>
<evidence type="ECO:0000259" key="5">
    <source>
        <dbReference type="Pfam" id="PF13378"/>
    </source>
</evidence>
<evidence type="ECO:0000313" key="6">
    <source>
        <dbReference type="EMBL" id="KRN79687.1"/>
    </source>
</evidence>
<dbReference type="Gene3D" id="3.20.20.120">
    <property type="entry name" value="Enolase-like C-terminal domain"/>
    <property type="match status" value="1"/>
</dbReference>
<dbReference type="PANTHER" id="PTHR48080">
    <property type="entry name" value="D-GALACTONATE DEHYDRATASE-RELATED"/>
    <property type="match status" value="1"/>
</dbReference>
<dbReference type="SFLD" id="SFLDS00001">
    <property type="entry name" value="Enolase"/>
    <property type="match status" value="1"/>
</dbReference>
<dbReference type="PANTHER" id="PTHR48080:SF3">
    <property type="entry name" value="ENOLASE SUPERFAMILY MEMBER DDB_G0284701"/>
    <property type="match status" value="1"/>
</dbReference>
<reference evidence="6 7" key="1">
    <citation type="journal article" date="2015" name="Genome Announc.">
        <title>Expanding the biotechnology potential of lactobacilli through comparative genomics of 213 strains and associated genera.</title>
        <authorList>
            <person name="Sun Z."/>
            <person name="Harris H.M."/>
            <person name="McCann A."/>
            <person name="Guo C."/>
            <person name="Argimon S."/>
            <person name="Zhang W."/>
            <person name="Yang X."/>
            <person name="Jeffery I.B."/>
            <person name="Cooney J.C."/>
            <person name="Kagawa T.F."/>
            <person name="Liu W."/>
            <person name="Song Y."/>
            <person name="Salvetti E."/>
            <person name="Wrobel A."/>
            <person name="Rasinkangas P."/>
            <person name="Parkhill J."/>
            <person name="Rea M.C."/>
            <person name="O'Sullivan O."/>
            <person name="Ritari J."/>
            <person name="Douillard F.P."/>
            <person name="Paul Ross R."/>
            <person name="Yang R."/>
            <person name="Briner A.E."/>
            <person name="Felis G.E."/>
            <person name="de Vos W.M."/>
            <person name="Barrangou R."/>
            <person name="Klaenhammer T.R."/>
            <person name="Caufield P.W."/>
            <person name="Cui Y."/>
            <person name="Zhang H."/>
            <person name="O'Toole P.W."/>
        </authorList>
    </citation>
    <scope>NUCLEOTIDE SEQUENCE [LARGE SCALE GENOMIC DNA]</scope>
    <source>
        <strain evidence="6 7">DSM 20690</strain>
    </source>
</reference>
<feature type="domain" description="Mandelate racemase/muconate lactonizing enzyme N-terminal" evidence="4">
    <location>
        <begin position="25"/>
        <end position="59"/>
    </location>
</feature>
<dbReference type="InterPro" id="IPR036849">
    <property type="entry name" value="Enolase-like_C_sf"/>
</dbReference>
<sequence>MALAELNQILPNFIGLNFKHPTDLNRKLNQLTSFARTSVEMALWDAYGKTTNQSLSQLITGKISNCELIPVGTVLGIQANLEQTSNKIKLATQQGYRKIKFKAANYESALTLVKLAHQLTPKLITTIDANQAWENNLSTINVLKTLEANGLQLIEEPLKNSTFVDYTKLQQNFSHLMISLDESLTDLDSVKRALNSNSAKAFTIKQGKLGGISAALTAIDLITQAGKIPWIGGMLTSGLGRSVDLALATQLKNSPIPADISASNHYFEQDFINETIEIHQGLIKVPQNPGIGVTINWKAVSQLQNNLKIQYK</sequence>
<dbReference type="SUPFAM" id="SSF51604">
    <property type="entry name" value="Enolase C-terminal domain-like"/>
    <property type="match status" value="1"/>
</dbReference>
<dbReference type="SUPFAM" id="SSF54826">
    <property type="entry name" value="Enolase N-terminal domain-like"/>
    <property type="match status" value="1"/>
</dbReference>
<keyword evidence="7" id="KW-1185">Reference proteome</keyword>
<dbReference type="Pfam" id="PF02746">
    <property type="entry name" value="MR_MLE_N"/>
    <property type="match status" value="1"/>
</dbReference>
<evidence type="ECO:0000256" key="3">
    <source>
        <dbReference type="ARBA" id="ARBA00022842"/>
    </source>
</evidence>
<keyword evidence="3" id="KW-0460">Magnesium</keyword>